<comment type="caution">
    <text evidence="2">The sequence shown here is derived from an EMBL/GenBank/DDBJ whole genome shotgun (WGS) entry which is preliminary data.</text>
</comment>
<dbReference type="Proteomes" id="UP000585474">
    <property type="component" value="Unassembled WGS sequence"/>
</dbReference>
<evidence type="ECO:0008006" key="4">
    <source>
        <dbReference type="Google" id="ProtNLM"/>
    </source>
</evidence>
<evidence type="ECO:0000313" key="2">
    <source>
        <dbReference type="EMBL" id="GFZ09308.1"/>
    </source>
</evidence>
<accession>A0A7J0GF20</accession>
<proteinExistence type="predicted"/>
<gene>
    <name evidence="2" type="ORF">Acr_20g0011160</name>
</gene>
<name>A0A7J0GF20_9ERIC</name>
<dbReference type="AlphaFoldDB" id="A0A7J0GF20"/>
<organism evidence="2 3">
    <name type="scientific">Actinidia rufa</name>
    <dbReference type="NCBI Taxonomy" id="165716"/>
    <lineage>
        <taxon>Eukaryota</taxon>
        <taxon>Viridiplantae</taxon>
        <taxon>Streptophyta</taxon>
        <taxon>Embryophyta</taxon>
        <taxon>Tracheophyta</taxon>
        <taxon>Spermatophyta</taxon>
        <taxon>Magnoliopsida</taxon>
        <taxon>eudicotyledons</taxon>
        <taxon>Gunneridae</taxon>
        <taxon>Pentapetalae</taxon>
        <taxon>asterids</taxon>
        <taxon>Ericales</taxon>
        <taxon>Actinidiaceae</taxon>
        <taxon>Actinidia</taxon>
    </lineage>
</organism>
<sequence>MAGIGECKGEQIKPGQPGECKGEQIKPGFPGEGKGEQIKPGYQGECKGEQIKPGHPGERKEGITDKIKDKLHGEGGHEKGETKKCDRD</sequence>
<evidence type="ECO:0000256" key="1">
    <source>
        <dbReference type="SAM" id="MobiDB-lite"/>
    </source>
</evidence>
<feature type="compositionally biased region" description="Basic and acidic residues" evidence="1">
    <location>
        <begin position="46"/>
        <end position="88"/>
    </location>
</feature>
<keyword evidence="3" id="KW-1185">Reference proteome</keyword>
<evidence type="ECO:0000313" key="3">
    <source>
        <dbReference type="Proteomes" id="UP000585474"/>
    </source>
</evidence>
<reference evidence="2 3" key="1">
    <citation type="submission" date="2019-07" db="EMBL/GenBank/DDBJ databases">
        <title>De Novo Assembly of kiwifruit Actinidia rufa.</title>
        <authorList>
            <person name="Sugita-Konishi S."/>
            <person name="Sato K."/>
            <person name="Mori E."/>
            <person name="Abe Y."/>
            <person name="Kisaki G."/>
            <person name="Hamano K."/>
            <person name="Suezawa K."/>
            <person name="Otani M."/>
            <person name="Fukuda T."/>
            <person name="Manabe T."/>
            <person name="Gomi K."/>
            <person name="Tabuchi M."/>
            <person name="Akimitsu K."/>
            <person name="Kataoka I."/>
        </authorList>
    </citation>
    <scope>NUCLEOTIDE SEQUENCE [LARGE SCALE GENOMIC DNA]</scope>
    <source>
        <strain evidence="3">cv. Fuchu</strain>
    </source>
</reference>
<dbReference type="EMBL" id="BJWL01000020">
    <property type="protein sequence ID" value="GFZ09308.1"/>
    <property type="molecule type" value="Genomic_DNA"/>
</dbReference>
<protein>
    <recommendedName>
        <fullName evidence="4">Dehydrin family protein</fullName>
    </recommendedName>
</protein>
<feature type="region of interest" description="Disordered" evidence="1">
    <location>
        <begin position="1"/>
        <end position="88"/>
    </location>
</feature>